<dbReference type="PANTHER" id="PTHR47788">
    <property type="entry name" value="POLYA POLYMERASE"/>
    <property type="match status" value="1"/>
</dbReference>
<evidence type="ECO:0000256" key="6">
    <source>
        <dbReference type="ARBA" id="ARBA00022695"/>
    </source>
</evidence>
<comment type="caution">
    <text evidence="13">The sequence shown here is derived from an EMBL/GenBank/DDBJ whole genome shotgun (WGS) entry which is preliminary data.</text>
</comment>
<dbReference type="GO" id="GO:0000166">
    <property type="term" value="F:nucleotide binding"/>
    <property type="evidence" value="ECO:0007669"/>
    <property type="project" value="UniProtKB-KW"/>
</dbReference>
<dbReference type="Gene3D" id="3.30.460.10">
    <property type="entry name" value="Beta Polymerase, domain 2"/>
    <property type="match status" value="1"/>
</dbReference>
<dbReference type="AlphaFoldDB" id="A0A524RMD0"/>
<evidence type="ECO:0000259" key="12">
    <source>
        <dbReference type="Pfam" id="PF01743"/>
    </source>
</evidence>
<evidence type="ECO:0000256" key="11">
    <source>
        <dbReference type="RuleBase" id="RU003953"/>
    </source>
</evidence>
<dbReference type="SUPFAM" id="SSF81301">
    <property type="entry name" value="Nucleotidyltransferase"/>
    <property type="match status" value="1"/>
</dbReference>
<comment type="cofactor">
    <cofactor evidence="1">
        <name>Mg(2+)</name>
        <dbReference type="ChEBI" id="CHEBI:18420"/>
    </cofactor>
</comment>
<keyword evidence="3" id="KW-0820">tRNA-binding</keyword>
<dbReference type="InterPro" id="IPR002646">
    <property type="entry name" value="PolA_pol_head_dom"/>
</dbReference>
<keyword evidence="6" id="KW-0548">Nucleotidyltransferase</keyword>
<keyword evidence="7" id="KW-0479">Metal-binding</keyword>
<feature type="domain" description="Poly A polymerase head" evidence="12">
    <location>
        <begin position="130"/>
        <end position="204"/>
    </location>
</feature>
<comment type="similarity">
    <text evidence="2 11">Belongs to the tRNA nucleotidyltransferase/poly(A) polymerase family.</text>
</comment>
<evidence type="ECO:0000256" key="10">
    <source>
        <dbReference type="ARBA" id="ARBA00022884"/>
    </source>
</evidence>
<dbReference type="Pfam" id="PF01743">
    <property type="entry name" value="PolyA_pol"/>
    <property type="match status" value="1"/>
</dbReference>
<keyword evidence="8" id="KW-0547">Nucleotide-binding</keyword>
<keyword evidence="10 11" id="KW-0694">RNA-binding</keyword>
<reference evidence="13 14" key="1">
    <citation type="journal article" date="2019" name="mSystems">
        <title>Life at home and on the roam: Genomic adaptions reflect the dual lifestyle of an intracellular, facultative symbiont.</title>
        <authorList>
            <person name="Burgsdorf I."/>
        </authorList>
    </citation>
    <scope>NUCLEOTIDE SEQUENCE [LARGE SCALE GENOMIC DNA]</scope>
    <source>
        <strain evidence="13">277cV</strain>
    </source>
</reference>
<proteinExistence type="inferred from homology"/>
<evidence type="ECO:0000313" key="14">
    <source>
        <dbReference type="Proteomes" id="UP000317990"/>
    </source>
</evidence>
<dbReference type="InterPro" id="IPR043519">
    <property type="entry name" value="NT_sf"/>
</dbReference>
<gene>
    <name evidence="13" type="ORF">ERJ67_07840</name>
</gene>
<sequence>MTPDASGPDLPTAQQLLALLPADTAALLLGLGAVATDLHLHVWLVGGAVRDLLLRQQGATMALPGDFDCAVRADQRSDGDGELPTSGWPPALALAEAMACWCERQGLACDVASFSSYGTASLQLEGASTPPRIDLATTRKEHYTAPGMNPTVMLGSPVRPVALLDDLRRRDFSCNAMALSLQDPLAVVFDPFAGWQALQRKELRLLHGQSLRDDPSRLIRAARYGARFGCRLGPGDRRQARRTLQQNPWGDDVPARGSRLGMEVRRLFCPGARRQRDELRDALAHLQQWGGAALLDPALADDPTAWRRLCWFERLLSRCPDVVLADPAALLAWLVPLPEPAAVAQRLQLATRTQHLLDQARLLRTWLPNLDAQAWPASAWSEALEAGAAGPAAATAPLMAGAVALVLAAGEQTHRRPLLRWLLGWRHLRPPISATVLMAREGLKPGPALGQRLQELRHAALDDDVHGLSGQR</sequence>
<dbReference type="EMBL" id="SRMO01000076">
    <property type="protein sequence ID" value="TGG91581.1"/>
    <property type="molecule type" value="Genomic_DNA"/>
</dbReference>
<evidence type="ECO:0000256" key="5">
    <source>
        <dbReference type="ARBA" id="ARBA00022694"/>
    </source>
</evidence>
<dbReference type="InterPro" id="IPR052390">
    <property type="entry name" value="tRNA_nt/polyA_polymerase"/>
</dbReference>
<evidence type="ECO:0000256" key="3">
    <source>
        <dbReference type="ARBA" id="ARBA00022555"/>
    </source>
</evidence>
<evidence type="ECO:0000256" key="2">
    <source>
        <dbReference type="ARBA" id="ARBA00007265"/>
    </source>
</evidence>
<evidence type="ECO:0000256" key="7">
    <source>
        <dbReference type="ARBA" id="ARBA00022723"/>
    </source>
</evidence>
<dbReference type="SUPFAM" id="SSF81891">
    <property type="entry name" value="Poly A polymerase C-terminal region-like"/>
    <property type="match status" value="1"/>
</dbReference>
<evidence type="ECO:0000256" key="1">
    <source>
        <dbReference type="ARBA" id="ARBA00001946"/>
    </source>
</evidence>
<organism evidence="13 14">
    <name type="scientific">Aphanocapsa feldmannii 277cV</name>
    <dbReference type="NCBI Taxonomy" id="2507553"/>
    <lineage>
        <taxon>Bacteria</taxon>
        <taxon>Bacillati</taxon>
        <taxon>Cyanobacteriota</taxon>
        <taxon>Cyanophyceae</taxon>
        <taxon>Oscillatoriophycideae</taxon>
        <taxon>Chroococcales</taxon>
        <taxon>Microcystaceae</taxon>
        <taxon>Aphanocapsa</taxon>
    </lineage>
</organism>
<dbReference type="GO" id="GO:0046872">
    <property type="term" value="F:metal ion binding"/>
    <property type="evidence" value="ECO:0007669"/>
    <property type="project" value="UniProtKB-KW"/>
</dbReference>
<dbReference type="PANTHER" id="PTHR47788:SF1">
    <property type="entry name" value="A-ADDING TRNA NUCLEOTIDYLTRANSFERASE"/>
    <property type="match status" value="1"/>
</dbReference>
<keyword evidence="4 11" id="KW-0808">Transferase</keyword>
<evidence type="ECO:0000256" key="8">
    <source>
        <dbReference type="ARBA" id="ARBA00022741"/>
    </source>
</evidence>
<keyword evidence="9" id="KW-0460">Magnesium</keyword>
<evidence type="ECO:0000256" key="4">
    <source>
        <dbReference type="ARBA" id="ARBA00022679"/>
    </source>
</evidence>
<dbReference type="GO" id="GO:0008033">
    <property type="term" value="P:tRNA processing"/>
    <property type="evidence" value="ECO:0007669"/>
    <property type="project" value="UniProtKB-KW"/>
</dbReference>
<dbReference type="GO" id="GO:0000049">
    <property type="term" value="F:tRNA binding"/>
    <property type="evidence" value="ECO:0007669"/>
    <property type="project" value="UniProtKB-KW"/>
</dbReference>
<accession>A0A524RMD0</accession>
<evidence type="ECO:0000313" key="13">
    <source>
        <dbReference type="EMBL" id="TGG91581.1"/>
    </source>
</evidence>
<dbReference type="GO" id="GO:0016779">
    <property type="term" value="F:nucleotidyltransferase activity"/>
    <property type="evidence" value="ECO:0007669"/>
    <property type="project" value="UniProtKB-KW"/>
</dbReference>
<dbReference type="Gene3D" id="1.10.3090.10">
    <property type="entry name" value="cca-adding enzyme, domain 2"/>
    <property type="match status" value="1"/>
</dbReference>
<dbReference type="Proteomes" id="UP000317990">
    <property type="component" value="Unassembled WGS sequence"/>
</dbReference>
<keyword evidence="5" id="KW-0819">tRNA processing</keyword>
<evidence type="ECO:0000256" key="9">
    <source>
        <dbReference type="ARBA" id="ARBA00022842"/>
    </source>
</evidence>
<protein>
    <submittedName>
        <fullName evidence="13">CCA tRNA nucleotidyltransferase</fullName>
    </submittedName>
</protein>
<name>A0A524RMD0_9CHRO</name>